<comment type="caution">
    <text evidence="2">The sequence shown here is derived from an EMBL/GenBank/DDBJ whole genome shotgun (WGS) entry which is preliminary data.</text>
</comment>
<proteinExistence type="predicted"/>
<dbReference type="InterPro" id="IPR001283">
    <property type="entry name" value="CRISP-related"/>
</dbReference>
<dbReference type="SUPFAM" id="SSF55797">
    <property type="entry name" value="PR-1-like"/>
    <property type="match status" value="1"/>
</dbReference>
<dbReference type="InterPro" id="IPR035940">
    <property type="entry name" value="CAP_sf"/>
</dbReference>
<feature type="domain" description="SCP" evidence="1">
    <location>
        <begin position="42"/>
        <end position="174"/>
    </location>
</feature>
<dbReference type="SMART" id="SM00198">
    <property type="entry name" value="SCP"/>
    <property type="match status" value="1"/>
</dbReference>
<name>A0AAD7CE04_9AGAR</name>
<evidence type="ECO:0000259" key="1">
    <source>
        <dbReference type="SMART" id="SM00198"/>
    </source>
</evidence>
<dbReference type="Gene3D" id="3.40.33.10">
    <property type="entry name" value="CAP"/>
    <property type="match status" value="1"/>
</dbReference>
<dbReference type="InterPro" id="IPR014044">
    <property type="entry name" value="CAP_dom"/>
</dbReference>
<evidence type="ECO:0000313" key="3">
    <source>
        <dbReference type="Proteomes" id="UP001221142"/>
    </source>
</evidence>
<sequence length="182" mass="19279">MVTSKASAPTTTAAEPVKAVVTSSTKAAQTPASTPVSNTASSDIQSYLDLHNNERANHGAVALVWNNTLADAAQNWANQCTGTHSGGSLGPYGENLSTGTGNFTISAAVQLWLNEAPQYDPSNPQPSHWTQVVWKGTTNLGCAVAECDNLFDFSKFGRTLYYVCEYYPAGNVLGEFAQNVQA</sequence>
<gene>
    <name evidence="2" type="ORF">FB45DRAFT_974700</name>
</gene>
<organism evidence="2 3">
    <name type="scientific">Roridomyces roridus</name>
    <dbReference type="NCBI Taxonomy" id="1738132"/>
    <lineage>
        <taxon>Eukaryota</taxon>
        <taxon>Fungi</taxon>
        <taxon>Dikarya</taxon>
        <taxon>Basidiomycota</taxon>
        <taxon>Agaricomycotina</taxon>
        <taxon>Agaricomycetes</taxon>
        <taxon>Agaricomycetidae</taxon>
        <taxon>Agaricales</taxon>
        <taxon>Marasmiineae</taxon>
        <taxon>Mycenaceae</taxon>
        <taxon>Roridomyces</taxon>
    </lineage>
</organism>
<dbReference type="AlphaFoldDB" id="A0AAD7CE04"/>
<dbReference type="PRINTS" id="PR00837">
    <property type="entry name" value="V5TPXLIKE"/>
</dbReference>
<reference evidence="2" key="1">
    <citation type="submission" date="2023-03" db="EMBL/GenBank/DDBJ databases">
        <title>Massive genome expansion in bonnet fungi (Mycena s.s.) driven by repeated elements and novel gene families across ecological guilds.</title>
        <authorList>
            <consortium name="Lawrence Berkeley National Laboratory"/>
            <person name="Harder C.B."/>
            <person name="Miyauchi S."/>
            <person name="Viragh M."/>
            <person name="Kuo A."/>
            <person name="Thoen E."/>
            <person name="Andreopoulos B."/>
            <person name="Lu D."/>
            <person name="Skrede I."/>
            <person name="Drula E."/>
            <person name="Henrissat B."/>
            <person name="Morin E."/>
            <person name="Kohler A."/>
            <person name="Barry K."/>
            <person name="LaButti K."/>
            <person name="Morin E."/>
            <person name="Salamov A."/>
            <person name="Lipzen A."/>
            <person name="Mereny Z."/>
            <person name="Hegedus B."/>
            <person name="Baldrian P."/>
            <person name="Stursova M."/>
            <person name="Weitz H."/>
            <person name="Taylor A."/>
            <person name="Grigoriev I.V."/>
            <person name="Nagy L.G."/>
            <person name="Martin F."/>
            <person name="Kauserud H."/>
        </authorList>
    </citation>
    <scope>NUCLEOTIDE SEQUENCE</scope>
    <source>
        <strain evidence="2">9284</strain>
    </source>
</reference>
<dbReference type="Pfam" id="PF00188">
    <property type="entry name" value="CAP"/>
    <property type="match status" value="1"/>
</dbReference>
<dbReference type="Proteomes" id="UP001221142">
    <property type="component" value="Unassembled WGS sequence"/>
</dbReference>
<evidence type="ECO:0000313" key="2">
    <source>
        <dbReference type="EMBL" id="KAJ7646605.1"/>
    </source>
</evidence>
<dbReference type="PANTHER" id="PTHR10334">
    <property type="entry name" value="CYSTEINE-RICH SECRETORY PROTEIN-RELATED"/>
    <property type="match status" value="1"/>
</dbReference>
<accession>A0AAD7CE04</accession>
<dbReference type="EMBL" id="JARKIF010000002">
    <property type="protein sequence ID" value="KAJ7646605.1"/>
    <property type="molecule type" value="Genomic_DNA"/>
</dbReference>
<protein>
    <submittedName>
        <fullName evidence="2">PR-1-like protein</fullName>
    </submittedName>
</protein>
<keyword evidence="3" id="KW-1185">Reference proteome</keyword>